<evidence type="ECO:0000256" key="1">
    <source>
        <dbReference type="SAM" id="Phobius"/>
    </source>
</evidence>
<dbReference type="Proteomes" id="UP000287188">
    <property type="component" value="Unassembled WGS sequence"/>
</dbReference>
<evidence type="ECO:0000313" key="3">
    <source>
        <dbReference type="Proteomes" id="UP000287188"/>
    </source>
</evidence>
<keyword evidence="1" id="KW-1133">Transmembrane helix</keyword>
<dbReference type="RefSeq" id="WP_126549020.1">
    <property type="nucleotide sequence ID" value="NZ_BIFS01000001.1"/>
</dbReference>
<evidence type="ECO:0000313" key="2">
    <source>
        <dbReference type="EMBL" id="GCE17316.1"/>
    </source>
</evidence>
<protein>
    <recommendedName>
        <fullName evidence="4">Cardiolipin synthase N-terminal domain-containing protein</fullName>
    </recommendedName>
</protein>
<gene>
    <name evidence="2" type="ORF">KDK_11160</name>
</gene>
<keyword evidence="1" id="KW-0812">Transmembrane</keyword>
<feature type="transmembrane region" description="Helical" evidence="1">
    <location>
        <begin position="39"/>
        <end position="58"/>
    </location>
</feature>
<proteinExistence type="predicted"/>
<dbReference type="EMBL" id="BIFS01000001">
    <property type="protein sequence ID" value="GCE17316.1"/>
    <property type="molecule type" value="Genomic_DNA"/>
</dbReference>
<accession>A0A402ADZ8</accession>
<organism evidence="2 3">
    <name type="scientific">Dictyobacter kobayashii</name>
    <dbReference type="NCBI Taxonomy" id="2014872"/>
    <lineage>
        <taxon>Bacteria</taxon>
        <taxon>Bacillati</taxon>
        <taxon>Chloroflexota</taxon>
        <taxon>Ktedonobacteria</taxon>
        <taxon>Ktedonobacterales</taxon>
        <taxon>Dictyobacteraceae</taxon>
        <taxon>Dictyobacter</taxon>
    </lineage>
</organism>
<evidence type="ECO:0008006" key="4">
    <source>
        <dbReference type="Google" id="ProtNLM"/>
    </source>
</evidence>
<sequence>MNPLIVLPIICTLLAASFWLWMAWDLGGNTRLSSTEKTYWIAAFLFLNIFAAVFYYVYEYRTRR</sequence>
<comment type="caution">
    <text evidence="2">The sequence shown here is derived from an EMBL/GenBank/DDBJ whole genome shotgun (WGS) entry which is preliminary data.</text>
</comment>
<dbReference type="AlphaFoldDB" id="A0A402ADZ8"/>
<dbReference type="OrthoDB" id="166784at2"/>
<name>A0A402ADZ8_9CHLR</name>
<reference evidence="3" key="1">
    <citation type="submission" date="2018-12" db="EMBL/GenBank/DDBJ databases">
        <title>Tengunoibacter tsumagoiensis gen. nov., sp. nov., Dictyobacter kobayashii sp. nov., D. alpinus sp. nov., and D. joshuensis sp. nov. and description of Dictyobacteraceae fam. nov. within the order Ktedonobacterales isolated from Tengu-no-mugimeshi.</title>
        <authorList>
            <person name="Wang C.M."/>
            <person name="Zheng Y."/>
            <person name="Sakai Y."/>
            <person name="Toyoda A."/>
            <person name="Minakuchi Y."/>
            <person name="Abe K."/>
            <person name="Yokota A."/>
            <person name="Yabe S."/>
        </authorList>
    </citation>
    <scope>NUCLEOTIDE SEQUENCE [LARGE SCALE GENOMIC DNA]</scope>
    <source>
        <strain evidence="3">Uno11</strain>
    </source>
</reference>
<keyword evidence="1" id="KW-0472">Membrane</keyword>
<keyword evidence="3" id="KW-1185">Reference proteome</keyword>